<dbReference type="GO" id="GO:0005524">
    <property type="term" value="F:ATP binding"/>
    <property type="evidence" value="ECO:0007669"/>
    <property type="project" value="InterPro"/>
</dbReference>
<protein>
    <submittedName>
        <fullName evidence="2">Uridine kinase</fullName>
    </submittedName>
</protein>
<dbReference type="Proteomes" id="UP000075606">
    <property type="component" value="Unassembled WGS sequence"/>
</dbReference>
<dbReference type="RefSeq" id="WP_068215642.1">
    <property type="nucleotide sequence ID" value="NZ_CP139724.1"/>
</dbReference>
<name>A0A150XF67_9BACT</name>
<dbReference type="STRING" id="333140.AWW68_00990"/>
<feature type="domain" description="Phosphoribulokinase/uridine kinase" evidence="1">
    <location>
        <begin position="6"/>
        <end position="186"/>
    </location>
</feature>
<dbReference type="SUPFAM" id="SSF52540">
    <property type="entry name" value="P-loop containing nucleoside triphosphate hydrolases"/>
    <property type="match status" value="1"/>
</dbReference>
<dbReference type="OrthoDB" id="9777642at2"/>
<evidence type="ECO:0000313" key="2">
    <source>
        <dbReference type="EMBL" id="KYG77375.1"/>
    </source>
</evidence>
<evidence type="ECO:0000313" key="3">
    <source>
        <dbReference type="Proteomes" id="UP000075606"/>
    </source>
</evidence>
<dbReference type="Gene3D" id="3.40.50.300">
    <property type="entry name" value="P-loop containing nucleotide triphosphate hydrolases"/>
    <property type="match status" value="1"/>
</dbReference>
<proteinExistence type="predicted"/>
<gene>
    <name evidence="2" type="ORF">AWW68_00990</name>
</gene>
<dbReference type="AlphaFoldDB" id="A0A150XF67"/>
<keyword evidence="3" id="KW-1185">Reference proteome</keyword>
<dbReference type="InterPro" id="IPR006083">
    <property type="entry name" value="PRK/URK"/>
</dbReference>
<dbReference type="GO" id="GO:0016301">
    <property type="term" value="F:kinase activity"/>
    <property type="evidence" value="ECO:0007669"/>
    <property type="project" value="UniProtKB-KW"/>
</dbReference>
<organism evidence="2 3">
    <name type="scientific">Roseivirga spongicola</name>
    <dbReference type="NCBI Taxonomy" id="333140"/>
    <lineage>
        <taxon>Bacteria</taxon>
        <taxon>Pseudomonadati</taxon>
        <taxon>Bacteroidota</taxon>
        <taxon>Cytophagia</taxon>
        <taxon>Cytophagales</taxon>
        <taxon>Roseivirgaceae</taxon>
        <taxon>Roseivirga</taxon>
    </lineage>
</organism>
<dbReference type="PANTHER" id="PTHR10285">
    <property type="entry name" value="URIDINE KINASE"/>
    <property type="match status" value="1"/>
</dbReference>
<dbReference type="InterPro" id="IPR027417">
    <property type="entry name" value="P-loop_NTPase"/>
</dbReference>
<sequence>MEKPYIIGITGGSGSGKTLFLSQLKKNFDAKSVTCLAQDDYYMPREYQLVDKNGQHNFDRPESIDYEHFASDLKALSEGKEIEKEEYTFNNPNVEPKRIIRRPAPVILVEGIFIFHYKKIAELIDLKIFIDAKDYIKLQRRLKRDREERGYDADDVLYKYENHIMPSFQKYIAPYKETADLIVPNNTNFDSALNVIKALITSKIPVKS</sequence>
<reference evidence="2 3" key="1">
    <citation type="submission" date="2016-01" db="EMBL/GenBank/DDBJ databases">
        <title>Genome sequencing of Roseivirga spongicola UST030701-084.</title>
        <authorList>
            <person name="Selvaratnam C."/>
            <person name="Thevarajoo S."/>
            <person name="Goh K.M."/>
            <person name="Ee R."/>
            <person name="Chan K.-G."/>
            <person name="Chong C.S."/>
        </authorList>
    </citation>
    <scope>NUCLEOTIDE SEQUENCE [LARGE SCALE GENOMIC DNA]</scope>
    <source>
        <strain evidence="2 3">UST030701-084</strain>
    </source>
</reference>
<evidence type="ECO:0000259" key="1">
    <source>
        <dbReference type="Pfam" id="PF00485"/>
    </source>
</evidence>
<accession>A0A150XF67</accession>
<dbReference type="PRINTS" id="PR00988">
    <property type="entry name" value="URIDINKINASE"/>
</dbReference>
<comment type="caution">
    <text evidence="2">The sequence shown here is derived from an EMBL/GenBank/DDBJ whole genome shotgun (WGS) entry which is preliminary data.</text>
</comment>
<keyword evidence="2" id="KW-0418">Kinase</keyword>
<keyword evidence="2" id="KW-0808">Transferase</keyword>
<dbReference type="Pfam" id="PF00485">
    <property type="entry name" value="PRK"/>
    <property type="match status" value="1"/>
</dbReference>
<dbReference type="NCBIfam" id="NF004018">
    <property type="entry name" value="PRK05480.1"/>
    <property type="match status" value="1"/>
</dbReference>
<dbReference type="EMBL" id="LRPC01000001">
    <property type="protein sequence ID" value="KYG77375.1"/>
    <property type="molecule type" value="Genomic_DNA"/>
</dbReference>